<evidence type="ECO:0008006" key="4">
    <source>
        <dbReference type="Google" id="ProtNLM"/>
    </source>
</evidence>
<gene>
    <name evidence="2" type="ORF">SAMN04488494_2426</name>
</gene>
<accession>A0A1M7KT11</accession>
<evidence type="ECO:0000256" key="1">
    <source>
        <dbReference type="SAM" id="SignalP"/>
    </source>
</evidence>
<proteinExistence type="predicted"/>
<dbReference type="EMBL" id="FRCJ01000005">
    <property type="protein sequence ID" value="SHM68603.1"/>
    <property type="molecule type" value="Genomic_DNA"/>
</dbReference>
<organism evidence="2 3">
    <name type="scientific">Xylanibacter ruminicola</name>
    <name type="common">Prevotella ruminicola</name>
    <dbReference type="NCBI Taxonomy" id="839"/>
    <lineage>
        <taxon>Bacteria</taxon>
        <taxon>Pseudomonadati</taxon>
        <taxon>Bacteroidota</taxon>
        <taxon>Bacteroidia</taxon>
        <taxon>Bacteroidales</taxon>
        <taxon>Prevotellaceae</taxon>
        <taxon>Xylanibacter</taxon>
    </lineage>
</organism>
<evidence type="ECO:0000313" key="3">
    <source>
        <dbReference type="Proteomes" id="UP000184280"/>
    </source>
</evidence>
<name>A0A1M7KT11_XYLRU</name>
<dbReference type="AlphaFoldDB" id="A0A1M7KT11"/>
<feature type="signal peptide" evidence="1">
    <location>
        <begin position="1"/>
        <end position="21"/>
    </location>
</feature>
<feature type="chain" id="PRO_5012884366" description="Lipoprotein" evidence="1">
    <location>
        <begin position="22"/>
        <end position="637"/>
    </location>
</feature>
<sequence>MKYNKIATVICSAALSLLTLTGCEGGDLFSINAPDWLSSKADSIAAEKAKNQGDDVIEGMEEDVYTVGATDYSTGWWAQFSKYYQIPEGGKWIAQFNLNINPSASNTYKNFAMIITNDEDRGAGNYKEYGAIRYDYQPSGNSEWGDYIDRSLASSDLEFATDTDTGVDKLGGKVTLTIDRTNGGLVVTMTNGVVTKTYNQTSALVNLNADASNGTIRAFLVPEGSYISWLGSTIEPIGGFTSKEDKQPLSMTLNGVPKKVLQGTEAADAFANVTATVQFEQGVSKEVTAKDLTFQAIPNMDQLGSKTLVAVYNKTYKGEAANPIIAYASFQVVDKMYTSIGATDNTTAFWGAHSENIKVGAKETFVSRFTNYTNGQNNWNNFCVVLCAADNSEYAVVRADNYGWGAGYENNAALELSGGQSDWGAWLKAMDGAKVTTYVTNHGNGSADVKAVMVGNNGVTYTQEYKGIKINSDDFYFRFTVDGSHLEFDDVVGAEDNSTAFWGAHSQDFNVPSGYTVSTRIKNFTNLQNNWNNFCVVLTSDGTNEYGVVRADNYGWGDSYGACTPSGGQSDWGAWLKAMDEAMVTVSVTNKGGSADVKCVMAGSDGKTYKQDYIGISPISSNLYFRFTVDGSHLIFE</sequence>
<keyword evidence="1" id="KW-0732">Signal</keyword>
<dbReference type="PROSITE" id="PS51257">
    <property type="entry name" value="PROKAR_LIPOPROTEIN"/>
    <property type="match status" value="1"/>
</dbReference>
<reference evidence="2 3" key="1">
    <citation type="submission" date="2016-11" db="EMBL/GenBank/DDBJ databases">
        <authorList>
            <person name="Jaros S."/>
            <person name="Januszkiewicz K."/>
            <person name="Wedrychowicz H."/>
        </authorList>
    </citation>
    <scope>NUCLEOTIDE SEQUENCE [LARGE SCALE GENOMIC DNA]</scope>
    <source>
        <strain evidence="2 3">BPI-34</strain>
    </source>
</reference>
<protein>
    <recommendedName>
        <fullName evidence="4">Lipoprotein</fullName>
    </recommendedName>
</protein>
<evidence type="ECO:0000313" key="2">
    <source>
        <dbReference type="EMBL" id="SHM68603.1"/>
    </source>
</evidence>
<dbReference type="Proteomes" id="UP000184280">
    <property type="component" value="Unassembled WGS sequence"/>
</dbReference>